<dbReference type="SUPFAM" id="SSF48452">
    <property type="entry name" value="TPR-like"/>
    <property type="match status" value="2"/>
</dbReference>
<evidence type="ECO:0000256" key="1">
    <source>
        <dbReference type="SAM" id="MobiDB-lite"/>
    </source>
</evidence>
<dbReference type="PROSITE" id="PS50943">
    <property type="entry name" value="HTH_CROC1"/>
    <property type="match status" value="1"/>
</dbReference>
<accession>A0ABU2BXV5</accession>
<dbReference type="Gene3D" id="1.10.260.40">
    <property type="entry name" value="lambda repressor-like DNA-binding domains"/>
    <property type="match status" value="1"/>
</dbReference>
<evidence type="ECO:0000259" key="2">
    <source>
        <dbReference type="PROSITE" id="PS50943"/>
    </source>
</evidence>
<dbReference type="InterPro" id="IPR011990">
    <property type="entry name" value="TPR-like_helical_dom_sf"/>
</dbReference>
<dbReference type="Proteomes" id="UP001183648">
    <property type="component" value="Unassembled WGS sequence"/>
</dbReference>
<dbReference type="Pfam" id="PF13560">
    <property type="entry name" value="HTH_31"/>
    <property type="match status" value="1"/>
</dbReference>
<name>A0ABU2BXV5_9ACTN</name>
<comment type="caution">
    <text evidence="3">The sequence shown here is derived from an EMBL/GenBank/DDBJ whole genome shotgun (WGS) entry which is preliminary data.</text>
</comment>
<sequence length="460" mass="48114">MNPAQEAALRAVDPVALGERIKAARVRSGLRQAEIGGKDVSVAHVSRIEAGKRRPSPALLESFAQRLSLSVDDLLWSPYGDVGDETRLEIDFAELALENADARAAERHARSAIEALPVGHPLGARAAFLHARALEAQGRLREAVAELEPLAVSGTVSSANAAVALCRCLRETGDLARSIEVGEDVLQTLRDSGLMGTDDAVQLVVTVAAAYFETGAVAVAARLCREAIASAEALGSAKARAAAYWNASMVEAHQGHVAEALPLAKRALALLSEGRDARNLARLRCMLGVLQLRSDPPQLDEAFATLTSGAEELRATSASPVDLGRNAAGLARIHLMKGDLVAAERLGNEAVDLVAGSGPLVEADARSVLGQAAARQDRPDLAQAEFLRAVALLTSSGADRSVAELWYELGACMDDLGLVAEARDAFRRAAASAGLYLHPGTAPRGEADPSRLLPTGTPGS</sequence>
<protein>
    <submittedName>
        <fullName evidence="3">Tetratricopeptide (TPR) repeat protein</fullName>
    </submittedName>
</protein>
<dbReference type="Pfam" id="PF13432">
    <property type="entry name" value="TPR_16"/>
    <property type="match status" value="2"/>
</dbReference>
<dbReference type="InterPro" id="IPR001387">
    <property type="entry name" value="Cro/C1-type_HTH"/>
</dbReference>
<feature type="domain" description="HTH cro/C1-type" evidence="2">
    <location>
        <begin position="21"/>
        <end position="74"/>
    </location>
</feature>
<reference evidence="3 4" key="1">
    <citation type="submission" date="2023-07" db="EMBL/GenBank/DDBJ databases">
        <title>Sequencing the genomes of 1000 actinobacteria strains.</title>
        <authorList>
            <person name="Klenk H.-P."/>
        </authorList>
    </citation>
    <scope>NUCLEOTIDE SEQUENCE [LARGE SCALE GENOMIC DNA]</scope>
    <source>
        <strain evidence="3 4">DSM 19426</strain>
    </source>
</reference>
<feature type="region of interest" description="Disordered" evidence="1">
    <location>
        <begin position="437"/>
        <end position="460"/>
    </location>
</feature>
<organism evidence="3 4">
    <name type="scientific">Nocardioides marmoribigeumensis</name>
    <dbReference type="NCBI Taxonomy" id="433649"/>
    <lineage>
        <taxon>Bacteria</taxon>
        <taxon>Bacillati</taxon>
        <taxon>Actinomycetota</taxon>
        <taxon>Actinomycetes</taxon>
        <taxon>Propionibacteriales</taxon>
        <taxon>Nocardioidaceae</taxon>
        <taxon>Nocardioides</taxon>
    </lineage>
</organism>
<dbReference type="SUPFAM" id="SSF47413">
    <property type="entry name" value="lambda repressor-like DNA-binding domains"/>
    <property type="match status" value="1"/>
</dbReference>
<evidence type="ECO:0000313" key="3">
    <source>
        <dbReference type="EMBL" id="MDR7363222.1"/>
    </source>
</evidence>
<dbReference type="InterPro" id="IPR010982">
    <property type="entry name" value="Lambda_DNA-bd_dom_sf"/>
</dbReference>
<dbReference type="SMART" id="SM00530">
    <property type="entry name" value="HTH_XRE"/>
    <property type="match status" value="1"/>
</dbReference>
<dbReference type="EMBL" id="JAVDYG010000001">
    <property type="protein sequence ID" value="MDR7363222.1"/>
    <property type="molecule type" value="Genomic_DNA"/>
</dbReference>
<proteinExistence type="predicted"/>
<gene>
    <name evidence="3" type="ORF">J2S63_002775</name>
</gene>
<evidence type="ECO:0000313" key="4">
    <source>
        <dbReference type="Proteomes" id="UP001183648"/>
    </source>
</evidence>
<dbReference type="Gene3D" id="1.25.40.10">
    <property type="entry name" value="Tetratricopeptide repeat domain"/>
    <property type="match status" value="2"/>
</dbReference>
<keyword evidence="4" id="KW-1185">Reference proteome</keyword>
<dbReference type="RefSeq" id="WP_310303354.1">
    <property type="nucleotide sequence ID" value="NZ_BAAAPS010000003.1"/>
</dbReference>
<dbReference type="CDD" id="cd00093">
    <property type="entry name" value="HTH_XRE"/>
    <property type="match status" value="1"/>
</dbReference>